<gene>
    <name evidence="17" type="ORF">PAT3040_03288</name>
</gene>
<proteinExistence type="predicted"/>
<dbReference type="InterPro" id="IPR003594">
    <property type="entry name" value="HATPase_dom"/>
</dbReference>
<dbReference type="PANTHER" id="PTHR34220">
    <property type="entry name" value="SENSOR HISTIDINE KINASE YPDA"/>
    <property type="match status" value="1"/>
</dbReference>
<keyword evidence="4" id="KW-1003">Cell membrane</keyword>
<keyword evidence="11 14" id="KW-1133">Transmembrane helix</keyword>
<evidence type="ECO:0000256" key="3">
    <source>
        <dbReference type="ARBA" id="ARBA00012438"/>
    </source>
</evidence>
<evidence type="ECO:0000256" key="4">
    <source>
        <dbReference type="ARBA" id="ARBA00022475"/>
    </source>
</evidence>
<dbReference type="SUPFAM" id="SSF55874">
    <property type="entry name" value="ATPase domain of HSP90 chaperone/DNA topoisomerase II/histidine kinase"/>
    <property type="match status" value="1"/>
</dbReference>
<reference evidence="17 18" key="1">
    <citation type="submission" date="2017-08" db="EMBL/GenBank/DDBJ databases">
        <title>Substantial Increase in Enzyme Production by Combined Drug-Resistance Mutations in Paenibacillus agaridevorans.</title>
        <authorList>
            <person name="Tanaka Y."/>
            <person name="Funane K."/>
            <person name="Hosaka T."/>
            <person name="Shiwa Y."/>
            <person name="Fujita N."/>
            <person name="Miyazaki T."/>
            <person name="Yoshikawa H."/>
            <person name="Murakami K."/>
            <person name="Kasahara K."/>
            <person name="Inaoka T."/>
            <person name="Hiraga Y."/>
            <person name="Ochi K."/>
        </authorList>
    </citation>
    <scope>NUCLEOTIDE SEQUENCE [LARGE SCALE GENOMIC DNA]</scope>
    <source>
        <strain evidence="17 18">T-3040</strain>
    </source>
</reference>
<dbReference type="GO" id="GO:0000155">
    <property type="term" value="F:phosphorelay sensor kinase activity"/>
    <property type="evidence" value="ECO:0007669"/>
    <property type="project" value="InterPro"/>
</dbReference>
<dbReference type="GO" id="GO:0005524">
    <property type="term" value="F:ATP binding"/>
    <property type="evidence" value="ECO:0007669"/>
    <property type="project" value="UniProtKB-KW"/>
</dbReference>
<keyword evidence="8" id="KW-0547">Nucleotide-binding</keyword>
<evidence type="ECO:0000256" key="5">
    <source>
        <dbReference type="ARBA" id="ARBA00022553"/>
    </source>
</evidence>
<dbReference type="InterPro" id="IPR036890">
    <property type="entry name" value="HATPase_C_sf"/>
</dbReference>
<keyword evidence="7 14" id="KW-0812">Transmembrane</keyword>
<keyword evidence="12" id="KW-0902">Two-component regulatory system</keyword>
<evidence type="ECO:0000256" key="9">
    <source>
        <dbReference type="ARBA" id="ARBA00022777"/>
    </source>
</evidence>
<evidence type="ECO:0000256" key="13">
    <source>
        <dbReference type="ARBA" id="ARBA00023136"/>
    </source>
</evidence>
<evidence type="ECO:0000259" key="15">
    <source>
        <dbReference type="PROSITE" id="PS50109"/>
    </source>
</evidence>
<dbReference type="Gene3D" id="3.30.450.20">
    <property type="entry name" value="PAS domain"/>
    <property type="match status" value="1"/>
</dbReference>
<feature type="transmembrane region" description="Helical" evidence="14">
    <location>
        <begin position="298"/>
        <end position="316"/>
    </location>
</feature>
<keyword evidence="10" id="KW-0067">ATP-binding</keyword>
<dbReference type="PANTHER" id="PTHR34220:SF11">
    <property type="entry name" value="SENSOR PROTEIN KINASE HPTS"/>
    <property type="match status" value="1"/>
</dbReference>
<evidence type="ECO:0000256" key="8">
    <source>
        <dbReference type="ARBA" id="ARBA00022741"/>
    </source>
</evidence>
<evidence type="ECO:0000259" key="16">
    <source>
        <dbReference type="PROSITE" id="PS50885"/>
    </source>
</evidence>
<dbReference type="Proteomes" id="UP000245202">
    <property type="component" value="Unassembled WGS sequence"/>
</dbReference>
<evidence type="ECO:0000256" key="1">
    <source>
        <dbReference type="ARBA" id="ARBA00000085"/>
    </source>
</evidence>
<keyword evidence="6" id="KW-0808">Transferase</keyword>
<dbReference type="InterPro" id="IPR050640">
    <property type="entry name" value="Bact_2-comp_sensor_kinase"/>
</dbReference>
<evidence type="ECO:0000256" key="10">
    <source>
        <dbReference type="ARBA" id="ARBA00022840"/>
    </source>
</evidence>
<feature type="domain" description="HAMP" evidence="16">
    <location>
        <begin position="318"/>
        <end position="375"/>
    </location>
</feature>
<dbReference type="CDD" id="cd06225">
    <property type="entry name" value="HAMP"/>
    <property type="match status" value="1"/>
</dbReference>
<dbReference type="InterPro" id="IPR005467">
    <property type="entry name" value="His_kinase_dom"/>
</dbReference>
<dbReference type="InterPro" id="IPR003660">
    <property type="entry name" value="HAMP_dom"/>
</dbReference>
<keyword evidence="9 17" id="KW-0418">Kinase</keyword>
<evidence type="ECO:0000313" key="18">
    <source>
        <dbReference type="Proteomes" id="UP000245202"/>
    </source>
</evidence>
<keyword evidence="13 14" id="KW-0472">Membrane</keyword>
<protein>
    <recommendedName>
        <fullName evidence="3">histidine kinase</fullName>
        <ecNumber evidence="3">2.7.13.3</ecNumber>
    </recommendedName>
</protein>
<dbReference type="Pfam" id="PF02518">
    <property type="entry name" value="HATPase_c"/>
    <property type="match status" value="1"/>
</dbReference>
<dbReference type="RefSeq" id="WP_108993590.1">
    <property type="nucleotide sequence ID" value="NZ_BDQX01000171.1"/>
</dbReference>
<dbReference type="InterPro" id="IPR010559">
    <property type="entry name" value="Sig_transdc_His_kin_internal"/>
</dbReference>
<dbReference type="SMART" id="SM00304">
    <property type="entry name" value="HAMP"/>
    <property type="match status" value="1"/>
</dbReference>
<dbReference type="GO" id="GO:0005886">
    <property type="term" value="C:plasma membrane"/>
    <property type="evidence" value="ECO:0007669"/>
    <property type="project" value="UniProtKB-SubCell"/>
</dbReference>
<organism evidence="17 18">
    <name type="scientific">Paenibacillus agaridevorans</name>
    <dbReference type="NCBI Taxonomy" id="171404"/>
    <lineage>
        <taxon>Bacteria</taxon>
        <taxon>Bacillati</taxon>
        <taxon>Bacillota</taxon>
        <taxon>Bacilli</taxon>
        <taxon>Bacillales</taxon>
        <taxon>Paenibacillaceae</taxon>
        <taxon>Paenibacillus</taxon>
    </lineage>
</organism>
<name>A0A2R5EPR2_9BACL</name>
<dbReference type="Gene3D" id="1.10.8.500">
    <property type="entry name" value="HAMP domain in histidine kinase"/>
    <property type="match status" value="1"/>
</dbReference>
<comment type="caution">
    <text evidence="17">The sequence shown here is derived from an EMBL/GenBank/DDBJ whole genome shotgun (WGS) entry which is preliminary data.</text>
</comment>
<dbReference type="Gene3D" id="3.30.565.10">
    <property type="entry name" value="Histidine kinase-like ATPase, C-terminal domain"/>
    <property type="match status" value="1"/>
</dbReference>
<dbReference type="Pfam" id="PF00672">
    <property type="entry name" value="HAMP"/>
    <property type="match status" value="1"/>
</dbReference>
<evidence type="ECO:0000256" key="7">
    <source>
        <dbReference type="ARBA" id="ARBA00022692"/>
    </source>
</evidence>
<keyword evidence="5" id="KW-0597">Phosphoprotein</keyword>
<dbReference type="SMART" id="SM00387">
    <property type="entry name" value="HATPase_c"/>
    <property type="match status" value="1"/>
</dbReference>
<sequence length="606" mass="68710">MFYSLKSRLIAIFILLFVLSFGALSAVLFNESRSIILSQLESSALEKMEEYGSYVDMVQMGVYDVASLVFNNETTRDWDDRLGEEGLPTGEKILSNLEMSTFLTQATNSYTSVQRVTVYRDDGLWVSGENQFGEDATFLGESWYRDFKGKGERWVAGHVDLVERRFNNDNPVVSMIMPIAEFEPRHASAFMKINVSTDYFLEPLDRIHLGVTGSIHLLGSNGLPMLGQEGFEPTEERTELVRTLKQDSRKQGVIHSDNSSGQREIIVFKKLKRTNWMLVGIVPESDLYAELFDLRQSMIAIATLVLLLSVGLAIWLSHSISKPLSRLVAAMRHVQRGDFAQAELRMPPEVGLRNEVGFATSTFRKMVVQLRQHIKTEFELKLLRQQAEYKALLMQINPHFLFNTLELMSSLAMQKRTDDNVDVIESLGRMMRFSLRMSDDIVSLGDELKYAGDYASILRVRFGDRLHLSIDKMEGLERHTVIKFILQPLIENAVKYGFRHGTEVYVDVRAERAEGHIRLVVEDNGPGIPEETINELRDKTLSARMEDVLVSKSKQIGLGNVLARCGLYYGDLFRFHIGTSELGGASIALLIPIQEELSDVQRDDRG</sequence>
<dbReference type="PROSITE" id="PS50109">
    <property type="entry name" value="HIS_KIN"/>
    <property type="match status" value="1"/>
</dbReference>
<evidence type="ECO:0000313" key="17">
    <source>
        <dbReference type="EMBL" id="GBG08696.1"/>
    </source>
</evidence>
<dbReference type="EC" id="2.7.13.3" evidence="3"/>
<dbReference type="Pfam" id="PF06580">
    <property type="entry name" value="His_kinase"/>
    <property type="match status" value="1"/>
</dbReference>
<keyword evidence="18" id="KW-1185">Reference proteome</keyword>
<comment type="catalytic activity">
    <reaction evidence="1">
        <text>ATP + protein L-histidine = ADP + protein N-phospho-L-histidine.</text>
        <dbReference type="EC" id="2.7.13.3"/>
    </reaction>
</comment>
<evidence type="ECO:0000256" key="6">
    <source>
        <dbReference type="ARBA" id="ARBA00022679"/>
    </source>
</evidence>
<dbReference type="EMBL" id="BDQX01000171">
    <property type="protein sequence ID" value="GBG08696.1"/>
    <property type="molecule type" value="Genomic_DNA"/>
</dbReference>
<evidence type="ECO:0000256" key="11">
    <source>
        <dbReference type="ARBA" id="ARBA00022989"/>
    </source>
</evidence>
<comment type="subcellular location">
    <subcellularLocation>
        <location evidence="2">Cell membrane</location>
        <topology evidence="2">Multi-pass membrane protein</topology>
    </subcellularLocation>
</comment>
<evidence type="ECO:0000256" key="12">
    <source>
        <dbReference type="ARBA" id="ARBA00023012"/>
    </source>
</evidence>
<accession>A0A2R5EPR2</accession>
<feature type="domain" description="Histidine kinase" evidence="15">
    <location>
        <begin position="485"/>
        <end position="595"/>
    </location>
</feature>
<evidence type="ECO:0000256" key="2">
    <source>
        <dbReference type="ARBA" id="ARBA00004651"/>
    </source>
</evidence>
<dbReference type="AlphaFoldDB" id="A0A2R5EPR2"/>
<evidence type="ECO:0000256" key="14">
    <source>
        <dbReference type="SAM" id="Phobius"/>
    </source>
</evidence>
<dbReference type="PROSITE" id="PS50885">
    <property type="entry name" value="HAMP"/>
    <property type="match status" value="1"/>
</dbReference>